<dbReference type="AlphaFoldDB" id="A0A0N5C2G8"/>
<name>A0A0N5C2G8_STREA</name>
<accession>A0A0N5C2G8</accession>
<evidence type="ECO:0000313" key="1">
    <source>
        <dbReference type="Proteomes" id="UP000046392"/>
    </source>
</evidence>
<proteinExistence type="predicted"/>
<sequence>MTFKFCGLKYVFNNIALFKKDDKKRSNVIEIETDVSQRYAVFNRARSLKLVGPNLVSKGADVFKVETIINDDVSFNNEEVLDEKEI</sequence>
<reference evidence="2" key="1">
    <citation type="submission" date="2017-02" db="UniProtKB">
        <authorList>
            <consortium name="WormBaseParasite"/>
        </authorList>
    </citation>
    <scope>IDENTIFICATION</scope>
</reference>
<evidence type="ECO:0000313" key="2">
    <source>
        <dbReference type="WBParaSite" id="SPAL_0001217800.1"/>
    </source>
</evidence>
<dbReference type="WBParaSite" id="SPAL_0001217800.1">
    <property type="protein sequence ID" value="SPAL_0001217800.1"/>
    <property type="gene ID" value="SPAL_0001217800"/>
</dbReference>
<protein>
    <submittedName>
        <fullName evidence="2">Uncharacterized protein</fullName>
    </submittedName>
</protein>
<dbReference type="Proteomes" id="UP000046392">
    <property type="component" value="Unplaced"/>
</dbReference>
<keyword evidence="1" id="KW-1185">Reference proteome</keyword>
<organism evidence="1 2">
    <name type="scientific">Strongyloides papillosus</name>
    <name type="common">Intestinal threadworm</name>
    <dbReference type="NCBI Taxonomy" id="174720"/>
    <lineage>
        <taxon>Eukaryota</taxon>
        <taxon>Metazoa</taxon>
        <taxon>Ecdysozoa</taxon>
        <taxon>Nematoda</taxon>
        <taxon>Chromadorea</taxon>
        <taxon>Rhabditida</taxon>
        <taxon>Tylenchina</taxon>
        <taxon>Panagrolaimomorpha</taxon>
        <taxon>Strongyloidoidea</taxon>
        <taxon>Strongyloididae</taxon>
        <taxon>Strongyloides</taxon>
    </lineage>
</organism>